<sequence>MTKIQQTGQALQESAEGVRIRTVLPIRIKRRGGRKHVIPAAHSPAAEAQHDAPILTALSRAFHWQRLIDEGVVESGTDIARREGLHHTTVNELLRLTLLSPRMVRAILDGRQPKTLSLLWLKNHAVPQDWAAQEALFEGYDV</sequence>
<organism evidence="1 2">
    <name type="scientific">Aromatoleum bremense</name>
    <dbReference type="NCBI Taxonomy" id="76115"/>
    <lineage>
        <taxon>Bacteria</taxon>
        <taxon>Pseudomonadati</taxon>
        <taxon>Pseudomonadota</taxon>
        <taxon>Betaproteobacteria</taxon>
        <taxon>Rhodocyclales</taxon>
        <taxon>Rhodocyclaceae</taxon>
        <taxon>Aromatoleum</taxon>
    </lineage>
</organism>
<dbReference type="RefSeq" id="WP_169203532.1">
    <property type="nucleotide sequence ID" value="NZ_CP059467.1"/>
</dbReference>
<protein>
    <recommendedName>
        <fullName evidence="3">Bacteriophage-related protein</fullName>
    </recommendedName>
</protein>
<proteinExistence type="predicted"/>
<evidence type="ECO:0008006" key="3">
    <source>
        <dbReference type="Google" id="ProtNLM"/>
    </source>
</evidence>
<name>A0ABX1NZI6_9RHOO</name>
<evidence type="ECO:0000313" key="1">
    <source>
        <dbReference type="EMBL" id="NMG16981.1"/>
    </source>
</evidence>
<reference evidence="1 2" key="1">
    <citation type="submission" date="2019-12" db="EMBL/GenBank/DDBJ databases">
        <title>Comparative genomics gives insights into the taxonomy of the Azoarcus-Aromatoleum group and reveals separate origins of nif in the plant-associated Azoarcus and non-plant-associated Aromatoleum sub-groups.</title>
        <authorList>
            <person name="Lafos M."/>
            <person name="Maluk M."/>
            <person name="Batista M."/>
            <person name="Junghare M."/>
            <person name="Carmona M."/>
            <person name="Faoro H."/>
            <person name="Cruz L.M."/>
            <person name="Battistoni F."/>
            <person name="De Souza E."/>
            <person name="Pedrosa F."/>
            <person name="Chen W.-M."/>
            <person name="Poole P.S."/>
            <person name="Dixon R.A."/>
            <person name="James E.K."/>
        </authorList>
    </citation>
    <scope>NUCLEOTIDE SEQUENCE [LARGE SCALE GENOMIC DNA]</scope>
    <source>
        <strain evidence="1 2">PbN1</strain>
    </source>
</reference>
<keyword evidence="2" id="KW-1185">Reference proteome</keyword>
<gene>
    <name evidence="1" type="ORF">GPA24_15850</name>
</gene>
<accession>A0ABX1NZI6</accession>
<dbReference type="Proteomes" id="UP000633943">
    <property type="component" value="Unassembled WGS sequence"/>
</dbReference>
<comment type="caution">
    <text evidence="1">The sequence shown here is derived from an EMBL/GenBank/DDBJ whole genome shotgun (WGS) entry which is preliminary data.</text>
</comment>
<evidence type="ECO:0000313" key="2">
    <source>
        <dbReference type="Proteomes" id="UP000633943"/>
    </source>
</evidence>
<dbReference type="EMBL" id="WTVP01000054">
    <property type="protein sequence ID" value="NMG16981.1"/>
    <property type="molecule type" value="Genomic_DNA"/>
</dbReference>
<dbReference type="Gene3D" id="1.10.10.2830">
    <property type="match status" value="1"/>
</dbReference>
<dbReference type="SUPFAM" id="SSF109709">
    <property type="entry name" value="KorB DNA-binding domain-like"/>
    <property type="match status" value="1"/>
</dbReference>